<evidence type="ECO:0000313" key="3">
    <source>
        <dbReference type="EMBL" id="CAE8691773.1"/>
    </source>
</evidence>
<sequence length="201" mass="21963">MSMCTFTWVPLHLRFVGLQEDAHPNMLVLYAVRALLYFRRDAAGSAGRVASNPALYLQLKSHASPLSANYFVSPRSQLHLSRITVTMAFSFRTRSAASGSELRPIGVDDTTAVMLQCLFAMIFGAVVLSLLTSSGIACRSSPCKDMGNDGYNFCGAWQDIRTVLSFSLGALMCHLMHQVEGSAPQHDDSCRKGGLHACLLW</sequence>
<keyword evidence="5" id="KW-1185">Reference proteome</keyword>
<dbReference type="AlphaFoldDB" id="A0A813K3P3"/>
<dbReference type="OrthoDB" id="432826at2759"/>
<dbReference type="EMBL" id="CAJNNV010007734">
    <property type="protein sequence ID" value="CAE8595285.1"/>
    <property type="molecule type" value="Genomic_DNA"/>
</dbReference>
<evidence type="ECO:0000313" key="2">
    <source>
        <dbReference type="EMBL" id="CAE8595285.1"/>
    </source>
</evidence>
<keyword evidence="1" id="KW-0812">Transmembrane</keyword>
<name>A0A813K3P3_POLGL</name>
<protein>
    <submittedName>
        <fullName evidence="3">Uncharacterized protein</fullName>
    </submittedName>
</protein>
<evidence type="ECO:0000313" key="4">
    <source>
        <dbReference type="Proteomes" id="UP000626109"/>
    </source>
</evidence>
<dbReference type="Proteomes" id="UP000626109">
    <property type="component" value="Unassembled WGS sequence"/>
</dbReference>
<comment type="caution">
    <text evidence="3">The sequence shown here is derived from an EMBL/GenBank/DDBJ whole genome shotgun (WGS) entry which is preliminary data.</text>
</comment>
<feature type="transmembrane region" description="Helical" evidence="1">
    <location>
        <begin position="112"/>
        <end position="131"/>
    </location>
</feature>
<dbReference type="Proteomes" id="UP000654075">
    <property type="component" value="Unassembled WGS sequence"/>
</dbReference>
<keyword evidence="1" id="KW-1133">Transmembrane helix</keyword>
<evidence type="ECO:0000256" key="1">
    <source>
        <dbReference type="SAM" id="Phobius"/>
    </source>
</evidence>
<dbReference type="EMBL" id="CAJNNW010027512">
    <property type="protein sequence ID" value="CAE8691773.1"/>
    <property type="molecule type" value="Genomic_DNA"/>
</dbReference>
<proteinExistence type="predicted"/>
<keyword evidence="1" id="KW-0472">Membrane</keyword>
<organism evidence="3 4">
    <name type="scientific">Polarella glacialis</name>
    <name type="common">Dinoflagellate</name>
    <dbReference type="NCBI Taxonomy" id="89957"/>
    <lineage>
        <taxon>Eukaryota</taxon>
        <taxon>Sar</taxon>
        <taxon>Alveolata</taxon>
        <taxon>Dinophyceae</taxon>
        <taxon>Suessiales</taxon>
        <taxon>Suessiaceae</taxon>
        <taxon>Polarella</taxon>
    </lineage>
</organism>
<accession>A0A813K3P3</accession>
<gene>
    <name evidence="2" type="ORF">PGLA1383_LOCUS13804</name>
    <name evidence="3" type="ORF">PGLA2088_LOCUS27567</name>
</gene>
<reference evidence="3" key="1">
    <citation type="submission" date="2021-02" db="EMBL/GenBank/DDBJ databases">
        <authorList>
            <person name="Dougan E. K."/>
            <person name="Rhodes N."/>
            <person name="Thang M."/>
            <person name="Chan C."/>
        </authorList>
    </citation>
    <scope>NUCLEOTIDE SEQUENCE</scope>
</reference>
<evidence type="ECO:0000313" key="5">
    <source>
        <dbReference type="Proteomes" id="UP000654075"/>
    </source>
</evidence>